<gene>
    <name evidence="9" type="ORF">OXX778_LOCUS3934</name>
</gene>
<evidence type="ECO:0000256" key="2">
    <source>
        <dbReference type="ARBA" id="ARBA00006635"/>
    </source>
</evidence>
<organism evidence="9 10">
    <name type="scientific">Brachionus calyciflorus</name>
    <dbReference type="NCBI Taxonomy" id="104777"/>
    <lineage>
        <taxon>Eukaryota</taxon>
        <taxon>Metazoa</taxon>
        <taxon>Spiralia</taxon>
        <taxon>Gnathifera</taxon>
        <taxon>Rotifera</taxon>
        <taxon>Eurotatoria</taxon>
        <taxon>Monogononta</taxon>
        <taxon>Pseudotrocha</taxon>
        <taxon>Ploima</taxon>
        <taxon>Brachionidae</taxon>
        <taxon>Brachionus</taxon>
    </lineage>
</organism>
<dbReference type="PANTHER" id="PTHR48032:SF18">
    <property type="entry name" value="RRM DOMAIN-CONTAINING PROTEIN"/>
    <property type="match status" value="1"/>
</dbReference>
<dbReference type="PANTHER" id="PTHR48032">
    <property type="entry name" value="RNA-BINDING PROTEIN MUSASHI HOMOLOG RBP6"/>
    <property type="match status" value="1"/>
</dbReference>
<dbReference type="InterPro" id="IPR034126">
    <property type="entry name" value="MSI_RRM2"/>
</dbReference>
<evidence type="ECO:0000256" key="7">
    <source>
        <dbReference type="SAM" id="MobiDB-lite"/>
    </source>
</evidence>
<dbReference type="InterPro" id="IPR012677">
    <property type="entry name" value="Nucleotide-bd_a/b_plait_sf"/>
</dbReference>
<feature type="compositionally biased region" description="Polar residues" evidence="7">
    <location>
        <begin position="167"/>
        <end position="176"/>
    </location>
</feature>
<evidence type="ECO:0000256" key="6">
    <source>
        <dbReference type="PROSITE-ProRule" id="PRU00176"/>
    </source>
</evidence>
<keyword evidence="4" id="KW-0677">Repeat</keyword>
<dbReference type="AlphaFoldDB" id="A0A813P882"/>
<evidence type="ECO:0000256" key="4">
    <source>
        <dbReference type="ARBA" id="ARBA00022737"/>
    </source>
</evidence>
<evidence type="ECO:0000313" key="10">
    <source>
        <dbReference type="Proteomes" id="UP000663879"/>
    </source>
</evidence>
<feature type="region of interest" description="Disordered" evidence="7">
    <location>
        <begin position="128"/>
        <end position="176"/>
    </location>
</feature>
<dbReference type="Pfam" id="PF00076">
    <property type="entry name" value="RRM_1"/>
    <property type="match status" value="1"/>
</dbReference>
<keyword evidence="5 6" id="KW-0694">RNA-binding</keyword>
<dbReference type="OrthoDB" id="1875751at2759"/>
<evidence type="ECO:0000259" key="8">
    <source>
        <dbReference type="PROSITE" id="PS50102"/>
    </source>
</evidence>
<comment type="similarity">
    <text evidence="2">Belongs to the Musashi family.</text>
</comment>
<dbReference type="EMBL" id="CAJNOC010000369">
    <property type="protein sequence ID" value="CAF0751373.1"/>
    <property type="molecule type" value="Genomic_DNA"/>
</dbReference>
<feature type="compositionally biased region" description="Low complexity" evidence="7">
    <location>
        <begin position="128"/>
        <end position="166"/>
    </location>
</feature>
<dbReference type="GO" id="GO:0005737">
    <property type="term" value="C:cytoplasm"/>
    <property type="evidence" value="ECO:0007669"/>
    <property type="project" value="UniProtKB-SubCell"/>
</dbReference>
<evidence type="ECO:0000256" key="3">
    <source>
        <dbReference type="ARBA" id="ARBA00022490"/>
    </source>
</evidence>
<dbReference type="InterPro" id="IPR000504">
    <property type="entry name" value="RRM_dom"/>
</dbReference>
<comment type="caution">
    <text evidence="9">The sequence shown here is derived from an EMBL/GenBank/DDBJ whole genome shotgun (WGS) entry which is preliminary data.</text>
</comment>
<feature type="domain" description="RRM" evidence="8">
    <location>
        <begin position="203"/>
        <end position="288"/>
    </location>
</feature>
<evidence type="ECO:0000256" key="1">
    <source>
        <dbReference type="ARBA" id="ARBA00004496"/>
    </source>
</evidence>
<evidence type="ECO:0000256" key="5">
    <source>
        <dbReference type="ARBA" id="ARBA00022884"/>
    </source>
</evidence>
<proteinExistence type="inferred from homology"/>
<dbReference type="GO" id="GO:0003729">
    <property type="term" value="F:mRNA binding"/>
    <property type="evidence" value="ECO:0007669"/>
    <property type="project" value="TreeGrafter"/>
</dbReference>
<dbReference type="SMART" id="SM00360">
    <property type="entry name" value="RRM"/>
    <property type="match status" value="1"/>
</dbReference>
<evidence type="ECO:0000313" key="9">
    <source>
        <dbReference type="EMBL" id="CAF0751373.1"/>
    </source>
</evidence>
<name>A0A813P882_9BILA</name>
<dbReference type="GO" id="GO:0006417">
    <property type="term" value="P:regulation of translation"/>
    <property type="evidence" value="ECO:0007669"/>
    <property type="project" value="TreeGrafter"/>
</dbReference>
<dbReference type="Proteomes" id="UP000663879">
    <property type="component" value="Unassembled WGS sequence"/>
</dbReference>
<protein>
    <recommendedName>
        <fullName evidence="8">RRM domain-containing protein</fullName>
    </recommendedName>
</protein>
<dbReference type="FunFam" id="3.30.70.330:FF:000020">
    <property type="entry name" value="RNA-binding protein Musashi homolog 2 isoform X1"/>
    <property type="match status" value="1"/>
</dbReference>
<dbReference type="Gene3D" id="3.30.70.330">
    <property type="match status" value="1"/>
</dbReference>
<dbReference type="PROSITE" id="PS50102">
    <property type="entry name" value="RRM"/>
    <property type="match status" value="1"/>
</dbReference>
<reference evidence="9" key="1">
    <citation type="submission" date="2021-02" db="EMBL/GenBank/DDBJ databases">
        <authorList>
            <person name="Nowell W R."/>
        </authorList>
    </citation>
    <scope>NUCLEOTIDE SEQUENCE</scope>
    <source>
        <strain evidence="9">Ploen Becks lab</strain>
    </source>
</reference>
<comment type="subcellular location">
    <subcellularLocation>
        <location evidence="1">Cytoplasm</location>
    </subcellularLocation>
</comment>
<dbReference type="SUPFAM" id="SSF54928">
    <property type="entry name" value="RNA-binding domain, RBD"/>
    <property type="match status" value="1"/>
</dbReference>
<dbReference type="InterPro" id="IPR035979">
    <property type="entry name" value="RBD_domain_sf"/>
</dbReference>
<keyword evidence="3" id="KW-0963">Cytoplasm</keyword>
<accession>A0A813P882</accession>
<dbReference type="CDD" id="cd12323">
    <property type="entry name" value="RRM2_MSI"/>
    <property type="match status" value="1"/>
</dbReference>
<sequence length="404" mass="43698">MFELITLPNTYYQTDKIYGLNGTDQLFAVANPSANGLASLGATLNGQAHAQPNNNSLIQTQQSIYPQIAIHPQLANHTLIPNGNLNTSAAILAAAAALAGNPQSSSPTASSTSSNSTPNQQFVQLNTQTTTSSINSSSSTSPTGTNQTNSASNFVNLNNNNNNSNNGAQNLFPASTSSSNSQIFDYSSKTQSNSPDNMITKTKKIFVGGLSAETSVEDVKNYFGQYGKVDDAMLMFDKSTKRHRGFGFVTFENDEIVDKVCEIHYHEINKKRVECKKAQPKEVMYAQQMAKGRAALAKGVYGDLLNAYVYGIGRTIPNPYASPGFFQMPPGLPGAYSFLPTLQAPHGDNRAFYDYSQLGLAAANMPQLNGNPQQRHADPNAYALNQFGRDPLIQRNNLQPYVNL</sequence>
<keyword evidence="10" id="KW-1185">Reference proteome</keyword>